<dbReference type="InterPro" id="IPR013819">
    <property type="entry name" value="LipOase_C"/>
</dbReference>
<dbReference type="Gene3D" id="4.10.372.10">
    <property type="entry name" value="Lipoxygenase-1, Domain 3"/>
    <property type="match status" value="1"/>
</dbReference>
<feature type="region of interest" description="Disordered" evidence="17">
    <location>
        <begin position="187"/>
        <end position="218"/>
    </location>
</feature>
<dbReference type="InterPro" id="IPR020833">
    <property type="entry name" value="LipOase_Fe_BS"/>
</dbReference>
<evidence type="ECO:0000256" key="11">
    <source>
        <dbReference type="ARBA" id="ARBA00023004"/>
    </source>
</evidence>
<dbReference type="FunFam" id="3.10.450.60:FF:000002">
    <property type="entry name" value="Lipoxygenase"/>
    <property type="match status" value="1"/>
</dbReference>
<keyword evidence="4" id="KW-0963">Cytoplasm</keyword>
<name>A0A2P2IT89_RHIMU</name>
<keyword evidence="7 16" id="KW-0925">Oxylipin biosynthesis</keyword>
<comment type="pathway">
    <text evidence="16">Lipid metabolism; oxylipin biosynthesis.</text>
</comment>
<keyword evidence="9 15" id="KW-0223">Dioxygenase</keyword>
<dbReference type="Gene3D" id="1.20.245.10">
    <property type="entry name" value="Lipoxygenase-1, Domain 5"/>
    <property type="match status" value="1"/>
</dbReference>
<comment type="function">
    <text evidence="16">Plant lipoxygenase may be involved in a number of diverse aspects of plant physiology including growth and development, pest resistance, and senescence or responses to wounding.</text>
</comment>
<dbReference type="FunFam" id="1.20.245.10:FF:000002">
    <property type="entry name" value="Lipoxygenase"/>
    <property type="match status" value="1"/>
</dbReference>
<comment type="cofactor">
    <cofactor evidence="1 15">
        <name>Fe cation</name>
        <dbReference type="ChEBI" id="CHEBI:24875"/>
    </cofactor>
</comment>
<evidence type="ECO:0000256" key="15">
    <source>
        <dbReference type="RuleBase" id="RU003974"/>
    </source>
</evidence>
<proteinExistence type="inferred from homology"/>
<comment type="similarity">
    <text evidence="3 15">Belongs to the lipoxygenase family.</text>
</comment>
<evidence type="ECO:0000256" key="17">
    <source>
        <dbReference type="SAM" id="MobiDB-lite"/>
    </source>
</evidence>
<feature type="domain" description="Lipoxygenase" evidence="19">
    <location>
        <begin position="135"/>
        <end position="834"/>
    </location>
</feature>
<evidence type="ECO:0000256" key="3">
    <source>
        <dbReference type="ARBA" id="ARBA00009419"/>
    </source>
</evidence>
<reference evidence="20" key="1">
    <citation type="submission" date="2018-02" db="EMBL/GenBank/DDBJ databases">
        <title>Rhizophora mucronata_Transcriptome.</title>
        <authorList>
            <person name="Meera S.P."/>
            <person name="Sreeshan A."/>
            <person name="Augustine A."/>
        </authorList>
    </citation>
    <scope>NUCLEOTIDE SEQUENCE</scope>
    <source>
        <tissue evidence="20">Leaf</tissue>
    </source>
</reference>
<dbReference type="InterPro" id="IPR001246">
    <property type="entry name" value="LipOase_plant"/>
</dbReference>
<evidence type="ECO:0000256" key="4">
    <source>
        <dbReference type="ARBA" id="ARBA00022490"/>
    </source>
</evidence>
<organism evidence="20">
    <name type="scientific">Rhizophora mucronata</name>
    <name type="common">Asiatic mangrove</name>
    <dbReference type="NCBI Taxonomy" id="61149"/>
    <lineage>
        <taxon>Eukaryota</taxon>
        <taxon>Viridiplantae</taxon>
        <taxon>Streptophyta</taxon>
        <taxon>Embryophyta</taxon>
        <taxon>Tracheophyta</taxon>
        <taxon>Spermatophyta</taxon>
        <taxon>Magnoliopsida</taxon>
        <taxon>eudicotyledons</taxon>
        <taxon>Gunneridae</taxon>
        <taxon>Pentapetalae</taxon>
        <taxon>rosids</taxon>
        <taxon>fabids</taxon>
        <taxon>Malpighiales</taxon>
        <taxon>Rhizophoraceae</taxon>
        <taxon>Rhizophora</taxon>
    </lineage>
</organism>
<dbReference type="UniPathway" id="UPA00382"/>
<dbReference type="EMBL" id="GGEC01003960">
    <property type="protein sequence ID" value="MBW84443.1"/>
    <property type="molecule type" value="Transcribed_RNA"/>
</dbReference>
<evidence type="ECO:0000256" key="16">
    <source>
        <dbReference type="RuleBase" id="RU003975"/>
    </source>
</evidence>
<dbReference type="SMART" id="SM00308">
    <property type="entry name" value="LH2"/>
    <property type="match status" value="1"/>
</dbReference>
<comment type="subcellular location">
    <subcellularLocation>
        <location evidence="2">Cytoplasm</location>
    </subcellularLocation>
</comment>
<comment type="caution">
    <text evidence="14">Lacks conserved residue(s) required for the propagation of feature annotation.</text>
</comment>
<dbReference type="PRINTS" id="PR00087">
    <property type="entry name" value="LIPOXYGENASE"/>
</dbReference>
<dbReference type="InterPro" id="IPR036226">
    <property type="entry name" value="LipOase_C_sf"/>
</dbReference>
<dbReference type="GO" id="GO:0005506">
    <property type="term" value="F:iron ion binding"/>
    <property type="evidence" value="ECO:0007669"/>
    <property type="project" value="UniProtKB-ARBA"/>
</dbReference>
<dbReference type="GO" id="GO:0016702">
    <property type="term" value="F:oxidoreductase activity, acting on single donors with incorporation of molecular oxygen, incorporation of two atoms of oxygen"/>
    <property type="evidence" value="ECO:0007669"/>
    <property type="project" value="InterPro"/>
</dbReference>
<keyword evidence="10 15" id="KW-0560">Oxidoreductase</keyword>
<dbReference type="Pfam" id="PF01477">
    <property type="entry name" value="PLAT"/>
    <property type="match status" value="1"/>
</dbReference>
<dbReference type="InterPro" id="IPR042057">
    <property type="entry name" value="Lipoxy_PLAT/LH2"/>
</dbReference>
<dbReference type="GO" id="GO:0034440">
    <property type="term" value="P:lipid oxidation"/>
    <property type="evidence" value="ECO:0007669"/>
    <property type="project" value="InterPro"/>
</dbReference>
<dbReference type="PROSITE" id="PS50095">
    <property type="entry name" value="PLAT"/>
    <property type="match status" value="1"/>
</dbReference>
<dbReference type="Gene3D" id="2.60.60.20">
    <property type="entry name" value="PLAT/LH2 domain"/>
    <property type="match status" value="1"/>
</dbReference>
<keyword evidence="5 16" id="KW-0444">Lipid biosynthesis</keyword>
<evidence type="ECO:0000256" key="8">
    <source>
        <dbReference type="ARBA" id="ARBA00022832"/>
    </source>
</evidence>
<dbReference type="PROSITE" id="PS51393">
    <property type="entry name" value="LIPOXYGENASE_3"/>
    <property type="match status" value="1"/>
</dbReference>
<dbReference type="GO" id="GO:0031408">
    <property type="term" value="P:oxylipin biosynthetic process"/>
    <property type="evidence" value="ECO:0007669"/>
    <property type="project" value="UniProtKB-UniRule"/>
</dbReference>
<dbReference type="PANTHER" id="PTHR11771">
    <property type="entry name" value="LIPOXYGENASE"/>
    <property type="match status" value="1"/>
</dbReference>
<dbReference type="InterPro" id="IPR036392">
    <property type="entry name" value="PLAT/LH2_dom_sf"/>
</dbReference>
<dbReference type="InterPro" id="IPR027433">
    <property type="entry name" value="Lipoxygenase_dom_3"/>
</dbReference>
<dbReference type="FunFam" id="4.10.375.10:FF:000001">
    <property type="entry name" value="Lipoxygenase"/>
    <property type="match status" value="1"/>
</dbReference>
<dbReference type="Pfam" id="PF00305">
    <property type="entry name" value="Lipoxygenase"/>
    <property type="match status" value="1"/>
</dbReference>
<dbReference type="GO" id="GO:0005737">
    <property type="term" value="C:cytoplasm"/>
    <property type="evidence" value="ECO:0007669"/>
    <property type="project" value="UniProtKB-SubCell"/>
</dbReference>
<keyword evidence="13 16" id="KW-0275">Fatty acid biosynthesis</keyword>
<keyword evidence="11 15" id="KW-0408">Iron</keyword>
<evidence type="ECO:0000256" key="13">
    <source>
        <dbReference type="ARBA" id="ARBA00023160"/>
    </source>
</evidence>
<dbReference type="SUPFAM" id="SSF48484">
    <property type="entry name" value="Lipoxigenase"/>
    <property type="match status" value="1"/>
</dbReference>
<keyword evidence="12" id="KW-0443">Lipid metabolism</keyword>
<evidence type="ECO:0000256" key="7">
    <source>
        <dbReference type="ARBA" id="ARBA00022767"/>
    </source>
</evidence>
<evidence type="ECO:0000259" key="18">
    <source>
        <dbReference type="PROSITE" id="PS50095"/>
    </source>
</evidence>
<evidence type="ECO:0000256" key="10">
    <source>
        <dbReference type="ARBA" id="ARBA00023002"/>
    </source>
</evidence>
<dbReference type="SUPFAM" id="SSF49723">
    <property type="entry name" value="Lipase/lipooxygenase domain (PLAT/LH2 domain)"/>
    <property type="match status" value="1"/>
</dbReference>
<evidence type="ECO:0000256" key="12">
    <source>
        <dbReference type="ARBA" id="ARBA00023098"/>
    </source>
</evidence>
<dbReference type="Gene3D" id="4.10.375.10">
    <property type="entry name" value="Lipoxygenase-1, Domain 2"/>
    <property type="match status" value="1"/>
</dbReference>
<keyword evidence="8" id="KW-0276">Fatty acid metabolism</keyword>
<dbReference type="InterPro" id="IPR001024">
    <property type="entry name" value="PLAT/LH2_dom"/>
</dbReference>
<feature type="domain" description="PLAT" evidence="18">
    <location>
        <begin position="9"/>
        <end position="132"/>
    </location>
</feature>
<protein>
    <recommendedName>
        <fullName evidence="16">Lipoxygenase</fullName>
        <ecNumber evidence="16">1.13.11.-</ecNumber>
    </recommendedName>
</protein>
<dbReference type="FunFam" id="4.10.372.10:FF:000001">
    <property type="entry name" value="Lipoxygenase"/>
    <property type="match status" value="1"/>
</dbReference>
<dbReference type="InterPro" id="IPR000907">
    <property type="entry name" value="LipOase"/>
</dbReference>
<dbReference type="InterPro" id="IPR020834">
    <property type="entry name" value="LipOase_CS"/>
</dbReference>
<dbReference type="PROSITE" id="PS00081">
    <property type="entry name" value="LIPOXYGENASE_2"/>
    <property type="match status" value="1"/>
</dbReference>
<dbReference type="PRINTS" id="PR00468">
    <property type="entry name" value="PLTLPOXGNASE"/>
</dbReference>
<accession>A0A2P2IT89</accession>
<evidence type="ECO:0000256" key="2">
    <source>
        <dbReference type="ARBA" id="ARBA00004496"/>
    </source>
</evidence>
<evidence type="ECO:0000256" key="14">
    <source>
        <dbReference type="PROSITE-ProRule" id="PRU00152"/>
    </source>
</evidence>
<evidence type="ECO:0000259" key="19">
    <source>
        <dbReference type="PROSITE" id="PS51393"/>
    </source>
</evidence>
<keyword evidence="6 15" id="KW-0479">Metal-binding</keyword>
<evidence type="ECO:0000256" key="9">
    <source>
        <dbReference type="ARBA" id="ARBA00022964"/>
    </source>
</evidence>
<evidence type="ECO:0000256" key="1">
    <source>
        <dbReference type="ARBA" id="ARBA00001962"/>
    </source>
</evidence>
<dbReference type="GO" id="GO:0006633">
    <property type="term" value="P:fatty acid biosynthetic process"/>
    <property type="evidence" value="ECO:0007669"/>
    <property type="project" value="UniProtKB-KW"/>
</dbReference>
<evidence type="ECO:0000256" key="6">
    <source>
        <dbReference type="ARBA" id="ARBA00022723"/>
    </source>
</evidence>
<dbReference type="AlphaFoldDB" id="A0A2P2IT89"/>
<dbReference type="PROSITE" id="PS00711">
    <property type="entry name" value="LIPOXYGENASE_1"/>
    <property type="match status" value="1"/>
</dbReference>
<dbReference type="Gene3D" id="3.10.450.60">
    <property type="match status" value="1"/>
</dbReference>
<dbReference type="EC" id="1.13.11.-" evidence="16"/>
<evidence type="ECO:0000313" key="20">
    <source>
        <dbReference type="EMBL" id="MBW84443.1"/>
    </source>
</evidence>
<sequence>MKKNVLDFSDLPAQLLDDLHEWLGQKVSLQLVGAVHAENGLQGKLGKPANLEGWDAETPTLTPGESLFNVNFDWEEEIGIPGAFIIRNNHHSEFYLKTLTLEDVPGEGQIHFVCNSWVYPSKRYKEDRVFFANKTYLPHQTPASLRKYRDDELENLRGDGTGELQEWDRVYDYAYYNDLGEPDKGSEYARPVLGGSTKYPYPRRGRTGRAPTASDPNTESRLPLLLSLNIYVPRDERFGHLKMSDFLAYALKSVVQFVKPELEALCDSTPSEFDSFDDVLRIYLGGIELPDGPLLDNIKKNIPLEMLKEIFRSDGERLFEFPMPQIIKEDKSAWRTDEEFTREMLAGLNPVIISILKEFPPKSKLDAKVYGDHNSSITEDHIKDNLDGLTVGEAIKGNKLFILDHHDTLMPYLRRINTTSSKVYASRTLLFLKDDGTLKPLAIELSLPHPNGDPFGPISKVYTPAEDGVKGSIWQLAKAYVGVNDSGIHQLISHWLHTHAAIEPFVIATNRQLSVLHPIHKLLHPHFRDTMNINAFARQILINAGGLFESTVFPGKYALEMSSLLYKNDWVFTEQALPEDLKKRGVAVEDKKSPHGLRLLIEDYPYAVDGLEIWFAIKEWVRNYCCFYYETDHMVQQDSELQSWWKELREVGHGDKKDDPRWPKMQNREELIESCTIIIWIASALHAAINFGQYPYAGYLPNRPTISRRFMPEEGSPEYQELKSNPNKVFLRTITAQLQTLLGISLIEILSRHSTDEVYLGQRDTPEWTADTEPLKAFEEFGKKLAGIEDKIINMNQDEKLKNRVGPAKMPYTLLFPTSEPGLTGRGIPNSVSI</sequence>
<dbReference type="CDD" id="cd01751">
    <property type="entry name" value="PLAT_LH2"/>
    <property type="match status" value="1"/>
</dbReference>
<evidence type="ECO:0000256" key="5">
    <source>
        <dbReference type="ARBA" id="ARBA00022516"/>
    </source>
</evidence>